<feature type="compositionally biased region" description="Basic and acidic residues" evidence="1">
    <location>
        <begin position="7"/>
        <end position="17"/>
    </location>
</feature>
<gene>
    <name evidence="2" type="ORF">ACE1CA_26260</name>
</gene>
<evidence type="ECO:0000256" key="1">
    <source>
        <dbReference type="SAM" id="MobiDB-lite"/>
    </source>
</evidence>
<protein>
    <submittedName>
        <fullName evidence="2">Uncharacterized protein</fullName>
    </submittedName>
</protein>
<organism evidence="2 3">
    <name type="scientific">Floridaenema evergladense BLCC-F167</name>
    <dbReference type="NCBI Taxonomy" id="3153639"/>
    <lineage>
        <taxon>Bacteria</taxon>
        <taxon>Bacillati</taxon>
        <taxon>Cyanobacteriota</taxon>
        <taxon>Cyanophyceae</taxon>
        <taxon>Oscillatoriophycideae</taxon>
        <taxon>Aerosakkonematales</taxon>
        <taxon>Aerosakkonemataceae</taxon>
        <taxon>Floridanema</taxon>
        <taxon>Floridanema evergladense</taxon>
    </lineage>
</organism>
<dbReference type="Proteomes" id="UP001576780">
    <property type="component" value="Unassembled WGS sequence"/>
</dbReference>
<name>A0ABV4WSG2_9CYAN</name>
<accession>A0ABV4WSG2</accession>
<sequence>MSRRKRQPEPIDLKRLNTETGTGENNEMATDSDGLKNEEELQDVDDQEGGKMARTDDLNNQSEIPVIKLHFVSSHRSKDGKSFFVKTVAHYCEDQGKPIILVDCDRTNPDVSNAYTEARIVYFSENQETENYPDAILEWISENNLPAVINLPGGIHELVTAWIDRTLVPIIKENASLQENENREVDVKIYNWFLCNGEQASLNLFIDSLNHFGGCVQHILVRNWGMTNNWKIVDESTELEPFYKSPKSKIEEEIAIDKGKGIQLVDSHGLPIKKAIQIDFPALSSQEGKRLAREEVKFAQAILRPSQDGVTKEGKKAWPLWERQRVINFLKKASVVLDNTGLL</sequence>
<dbReference type="RefSeq" id="WP_413280357.1">
    <property type="nucleotide sequence ID" value="NZ_JBHFNT010000231.1"/>
</dbReference>
<comment type="caution">
    <text evidence="2">The sequence shown here is derived from an EMBL/GenBank/DDBJ whole genome shotgun (WGS) entry which is preliminary data.</text>
</comment>
<feature type="compositionally biased region" description="Basic and acidic residues" evidence="1">
    <location>
        <begin position="48"/>
        <end position="57"/>
    </location>
</feature>
<evidence type="ECO:0000313" key="2">
    <source>
        <dbReference type="EMBL" id="MFB2838020.1"/>
    </source>
</evidence>
<reference evidence="2 3" key="1">
    <citation type="submission" date="2024-09" db="EMBL/GenBank/DDBJ databases">
        <title>Floridaenema gen nov. (Aerosakkonemataceae, Aerosakkonematales ord. nov., Cyanobacteria) from benthic tropical and subtropical fresh waters, with the description of four new species.</title>
        <authorList>
            <person name="Moretto J.A."/>
            <person name="Berthold D.E."/>
            <person name="Lefler F.W."/>
            <person name="Huang I.-S."/>
            <person name="Laughinghouse H. IV."/>
        </authorList>
    </citation>
    <scope>NUCLEOTIDE SEQUENCE [LARGE SCALE GENOMIC DNA]</scope>
    <source>
        <strain evidence="2 3">BLCC-F167</strain>
    </source>
</reference>
<keyword evidence="3" id="KW-1185">Reference proteome</keyword>
<feature type="region of interest" description="Disordered" evidence="1">
    <location>
        <begin position="1"/>
        <end position="59"/>
    </location>
</feature>
<proteinExistence type="predicted"/>
<feature type="compositionally biased region" description="Polar residues" evidence="1">
    <location>
        <begin position="18"/>
        <end position="29"/>
    </location>
</feature>
<evidence type="ECO:0000313" key="3">
    <source>
        <dbReference type="Proteomes" id="UP001576780"/>
    </source>
</evidence>
<dbReference type="EMBL" id="JBHFNT010000231">
    <property type="protein sequence ID" value="MFB2838020.1"/>
    <property type="molecule type" value="Genomic_DNA"/>
</dbReference>